<dbReference type="Gene3D" id="1.25.40.10">
    <property type="entry name" value="Tetratricopeptide repeat domain"/>
    <property type="match status" value="1"/>
</dbReference>
<keyword evidence="1" id="KW-1133">Transmembrane helix</keyword>
<feature type="transmembrane region" description="Helical" evidence="1">
    <location>
        <begin position="5"/>
        <end position="21"/>
    </location>
</feature>
<sequence>MKFRYFLYVIILVCAAVYVYLNPNVYSKPESVSSIESFDHHPPSLYESKIRHLAELKQWLNANQFSQVDDFLSKITLDALNPWDRKGTLHFYLDYLKSDKETFSNKDVHLATQWVNATGSVYAYSYRSLVNYRLGWQARGTKFFAETPTYSIHQMRKYFKMAIRDAEHSLTIQSNNGMAWVILIDIKRNVESKQEVKAIFHNAIQSAPEYFPIYRTYLSFLQPKWSRYSWEAMFDFAQFYAREKGGYFNALITKGHRFKAATLAGSRSRLPKPIDDRTHDNKAYNKYYREYFMLDKNWSRYQKAFELLIADTPDYVREVYHFTRLAVQTKRKELANQYLNQLVTMGVAALELDELRHIAWLLKKYHYDEFAIVFL</sequence>
<reference evidence="2" key="1">
    <citation type="journal article" date="2016" name="Appl. Environ. Microbiol.">
        <title>Lack of Overt Genome Reduction in the Bryostatin-Producing Bryozoan Symbiont "Candidatus Endobugula sertula".</title>
        <authorList>
            <person name="Miller I.J."/>
            <person name="Vanee N."/>
            <person name="Fong S.S."/>
            <person name="Lim-Fong G.E."/>
            <person name="Kwan J.C."/>
        </authorList>
    </citation>
    <scope>NUCLEOTIDE SEQUENCE [LARGE SCALE GENOMIC DNA]</scope>
    <source>
        <strain evidence="2">AB1-4</strain>
    </source>
</reference>
<dbReference type="EMBL" id="MDLC01000009">
    <property type="protein sequence ID" value="ODS24397.1"/>
    <property type="molecule type" value="Genomic_DNA"/>
</dbReference>
<dbReference type="InterPro" id="IPR011990">
    <property type="entry name" value="TPR-like_helical_dom_sf"/>
</dbReference>
<evidence type="ECO:0000256" key="1">
    <source>
        <dbReference type="SAM" id="Phobius"/>
    </source>
</evidence>
<organism evidence="2">
    <name type="scientific">Candidatus Endobugula sertula</name>
    <name type="common">Bugula neritina bacterial symbiont</name>
    <dbReference type="NCBI Taxonomy" id="62101"/>
    <lineage>
        <taxon>Bacteria</taxon>
        <taxon>Pseudomonadati</taxon>
        <taxon>Pseudomonadota</taxon>
        <taxon>Gammaproteobacteria</taxon>
        <taxon>Cellvibrionales</taxon>
        <taxon>Cellvibrionaceae</taxon>
        <taxon>Candidatus Endobugula</taxon>
    </lineage>
</organism>
<comment type="caution">
    <text evidence="2">The sequence shown here is derived from an EMBL/GenBank/DDBJ whole genome shotgun (WGS) entry which is preliminary data.</text>
</comment>
<evidence type="ECO:0000313" key="2">
    <source>
        <dbReference type="EMBL" id="ODS24397.1"/>
    </source>
</evidence>
<keyword evidence="1" id="KW-0472">Membrane</keyword>
<protein>
    <recommendedName>
        <fullName evidence="3">DUF4034 domain-containing protein</fullName>
    </recommendedName>
</protein>
<evidence type="ECO:0008006" key="3">
    <source>
        <dbReference type="Google" id="ProtNLM"/>
    </source>
</evidence>
<proteinExistence type="predicted"/>
<keyword evidence="1" id="KW-0812">Transmembrane</keyword>
<name>A0A1D2QS40_9GAMM</name>
<gene>
    <name evidence="2" type="ORF">AB835_03605</name>
</gene>
<dbReference type="STRING" id="62101.AB835_03605"/>
<accession>A0A1D2QS40</accession>
<dbReference type="Proteomes" id="UP000242502">
    <property type="component" value="Unassembled WGS sequence"/>
</dbReference>
<dbReference type="AlphaFoldDB" id="A0A1D2QS40"/>